<evidence type="ECO:0000313" key="2">
    <source>
        <dbReference type="EMBL" id="TFK25466.1"/>
    </source>
</evidence>
<name>A0A5C3KY24_COPMA</name>
<reference evidence="2 3" key="1">
    <citation type="journal article" date="2019" name="Nat. Ecol. Evol.">
        <title>Megaphylogeny resolves global patterns of mushroom evolution.</title>
        <authorList>
            <person name="Varga T."/>
            <person name="Krizsan K."/>
            <person name="Foldi C."/>
            <person name="Dima B."/>
            <person name="Sanchez-Garcia M."/>
            <person name="Sanchez-Ramirez S."/>
            <person name="Szollosi G.J."/>
            <person name="Szarkandi J.G."/>
            <person name="Papp V."/>
            <person name="Albert L."/>
            <person name="Andreopoulos W."/>
            <person name="Angelini C."/>
            <person name="Antonin V."/>
            <person name="Barry K.W."/>
            <person name="Bougher N.L."/>
            <person name="Buchanan P."/>
            <person name="Buyck B."/>
            <person name="Bense V."/>
            <person name="Catcheside P."/>
            <person name="Chovatia M."/>
            <person name="Cooper J."/>
            <person name="Damon W."/>
            <person name="Desjardin D."/>
            <person name="Finy P."/>
            <person name="Geml J."/>
            <person name="Haridas S."/>
            <person name="Hughes K."/>
            <person name="Justo A."/>
            <person name="Karasinski D."/>
            <person name="Kautmanova I."/>
            <person name="Kiss B."/>
            <person name="Kocsube S."/>
            <person name="Kotiranta H."/>
            <person name="LaButti K.M."/>
            <person name="Lechner B.E."/>
            <person name="Liimatainen K."/>
            <person name="Lipzen A."/>
            <person name="Lukacs Z."/>
            <person name="Mihaltcheva S."/>
            <person name="Morgado L.N."/>
            <person name="Niskanen T."/>
            <person name="Noordeloos M.E."/>
            <person name="Ohm R.A."/>
            <person name="Ortiz-Santana B."/>
            <person name="Ovrebo C."/>
            <person name="Racz N."/>
            <person name="Riley R."/>
            <person name="Savchenko A."/>
            <person name="Shiryaev A."/>
            <person name="Soop K."/>
            <person name="Spirin V."/>
            <person name="Szebenyi C."/>
            <person name="Tomsovsky M."/>
            <person name="Tulloss R.E."/>
            <person name="Uehling J."/>
            <person name="Grigoriev I.V."/>
            <person name="Vagvolgyi C."/>
            <person name="Papp T."/>
            <person name="Martin F.M."/>
            <person name="Miettinen O."/>
            <person name="Hibbett D.S."/>
            <person name="Nagy L.G."/>
        </authorList>
    </citation>
    <scope>NUCLEOTIDE SEQUENCE [LARGE SCALE GENOMIC DNA]</scope>
    <source>
        <strain evidence="2 3">CBS 121175</strain>
    </source>
</reference>
<organism evidence="2 3">
    <name type="scientific">Coprinopsis marcescibilis</name>
    <name type="common">Agaric fungus</name>
    <name type="synonym">Psathyrella marcescibilis</name>
    <dbReference type="NCBI Taxonomy" id="230819"/>
    <lineage>
        <taxon>Eukaryota</taxon>
        <taxon>Fungi</taxon>
        <taxon>Dikarya</taxon>
        <taxon>Basidiomycota</taxon>
        <taxon>Agaricomycotina</taxon>
        <taxon>Agaricomycetes</taxon>
        <taxon>Agaricomycetidae</taxon>
        <taxon>Agaricales</taxon>
        <taxon>Agaricineae</taxon>
        <taxon>Psathyrellaceae</taxon>
        <taxon>Coprinopsis</taxon>
    </lineage>
</organism>
<dbReference type="Proteomes" id="UP000307440">
    <property type="component" value="Unassembled WGS sequence"/>
</dbReference>
<keyword evidence="3" id="KW-1185">Reference proteome</keyword>
<feature type="region of interest" description="Disordered" evidence="1">
    <location>
        <begin position="1"/>
        <end position="79"/>
    </location>
</feature>
<accession>A0A5C3KY24</accession>
<feature type="region of interest" description="Disordered" evidence="1">
    <location>
        <begin position="120"/>
        <end position="146"/>
    </location>
</feature>
<protein>
    <submittedName>
        <fullName evidence="2">Uncharacterized protein</fullName>
    </submittedName>
</protein>
<evidence type="ECO:0000313" key="3">
    <source>
        <dbReference type="Proteomes" id="UP000307440"/>
    </source>
</evidence>
<dbReference type="EMBL" id="ML210186">
    <property type="protein sequence ID" value="TFK25466.1"/>
    <property type="molecule type" value="Genomic_DNA"/>
</dbReference>
<proteinExistence type="predicted"/>
<sequence length="297" mass="32671">MPQQSRMLHFSGSKAKLRPLDNSNSKPSSPRPLIAKLGRRPKHATPRPNPTKPPVLEVPFKSGDSAPLHPSLYHPGTSSSSITMTSIEIFPTPNPSSCDSSSSLNSITWIEAEELDNFTREGSNAITGPSSLRERTSSLSPLPPSLDHRDIDPELGCFADDLDPEDIHLELSRPNTPPTHMHEIDLINVLVSDCEDARYKLDTFKQQRLQGAQTLPEEEKLQARVDLTSDHIIGLHSILSRAHRTLALSILVERCLTAGVVADLDSGQWKNCCPVVLFQISPGYSIVPLWLIQASFA</sequence>
<dbReference type="AlphaFoldDB" id="A0A5C3KY24"/>
<evidence type="ECO:0000256" key="1">
    <source>
        <dbReference type="SAM" id="MobiDB-lite"/>
    </source>
</evidence>
<gene>
    <name evidence="2" type="ORF">FA15DRAFT_655143</name>
</gene>